<organism evidence="2 3">
    <name type="scientific">Aldrovandia affinis</name>
    <dbReference type="NCBI Taxonomy" id="143900"/>
    <lineage>
        <taxon>Eukaryota</taxon>
        <taxon>Metazoa</taxon>
        <taxon>Chordata</taxon>
        <taxon>Craniata</taxon>
        <taxon>Vertebrata</taxon>
        <taxon>Euteleostomi</taxon>
        <taxon>Actinopterygii</taxon>
        <taxon>Neopterygii</taxon>
        <taxon>Teleostei</taxon>
        <taxon>Notacanthiformes</taxon>
        <taxon>Halosauridae</taxon>
        <taxon>Aldrovandia</taxon>
    </lineage>
</organism>
<reference evidence="2" key="1">
    <citation type="journal article" date="2023" name="Science">
        <title>Genome structures resolve the early diversification of teleost fishes.</title>
        <authorList>
            <person name="Parey E."/>
            <person name="Louis A."/>
            <person name="Montfort J."/>
            <person name="Bouchez O."/>
            <person name="Roques C."/>
            <person name="Iampietro C."/>
            <person name="Lluch J."/>
            <person name="Castinel A."/>
            <person name="Donnadieu C."/>
            <person name="Desvignes T."/>
            <person name="Floi Bucao C."/>
            <person name="Jouanno E."/>
            <person name="Wen M."/>
            <person name="Mejri S."/>
            <person name="Dirks R."/>
            <person name="Jansen H."/>
            <person name="Henkel C."/>
            <person name="Chen W.J."/>
            <person name="Zahm M."/>
            <person name="Cabau C."/>
            <person name="Klopp C."/>
            <person name="Thompson A.W."/>
            <person name="Robinson-Rechavi M."/>
            <person name="Braasch I."/>
            <person name="Lecointre G."/>
            <person name="Bobe J."/>
            <person name="Postlethwait J.H."/>
            <person name="Berthelot C."/>
            <person name="Roest Crollius H."/>
            <person name="Guiguen Y."/>
        </authorList>
    </citation>
    <scope>NUCLEOTIDE SEQUENCE</scope>
    <source>
        <strain evidence="2">NC1722</strain>
    </source>
</reference>
<dbReference type="EMBL" id="JAINUG010000161">
    <property type="protein sequence ID" value="KAJ8391138.1"/>
    <property type="molecule type" value="Genomic_DNA"/>
</dbReference>
<name>A0AAD7WC11_9TELE</name>
<gene>
    <name evidence="2" type="ORF">AAFF_G00095670</name>
</gene>
<evidence type="ECO:0000256" key="1">
    <source>
        <dbReference type="SAM" id="MobiDB-lite"/>
    </source>
</evidence>
<comment type="caution">
    <text evidence="2">The sequence shown here is derived from an EMBL/GenBank/DDBJ whole genome shotgun (WGS) entry which is preliminary data.</text>
</comment>
<dbReference type="Proteomes" id="UP001221898">
    <property type="component" value="Unassembled WGS sequence"/>
</dbReference>
<feature type="region of interest" description="Disordered" evidence="1">
    <location>
        <begin position="1"/>
        <end position="22"/>
    </location>
</feature>
<protein>
    <submittedName>
        <fullName evidence="2">Uncharacterized protein</fullName>
    </submittedName>
</protein>
<keyword evidence="3" id="KW-1185">Reference proteome</keyword>
<proteinExistence type="predicted"/>
<evidence type="ECO:0000313" key="2">
    <source>
        <dbReference type="EMBL" id="KAJ8391138.1"/>
    </source>
</evidence>
<evidence type="ECO:0000313" key="3">
    <source>
        <dbReference type="Proteomes" id="UP001221898"/>
    </source>
</evidence>
<dbReference type="AlphaFoldDB" id="A0AAD7WC11"/>
<sequence length="207" mass="22690">MFALPLSPVPRATVAKPQSRKGELRSHSAGQLFWEDFIPLVGCITGIVFSCQTARSTQARGSRPEDRRDDARCRLLSGERSAQIRARSKREENQALANPLRGSNPPLNQIDLKMLLPQPEKLKAPDEIKVYKGALATLNLPNTKYCPGESLTLEKLQVTGCSLRTVDSVSSSFGGAGKVVEETFVSKLPQLPPLRREPPRAFLQAGT</sequence>
<accession>A0AAD7WC11</accession>